<reference evidence="7" key="1">
    <citation type="journal article" date="2017" name="Nature">
        <title>The genome of Chenopodium quinoa.</title>
        <authorList>
            <person name="Jarvis D.E."/>
            <person name="Ho Y.S."/>
            <person name="Lightfoot D.J."/>
            <person name="Schmoeckel S.M."/>
            <person name="Li B."/>
            <person name="Borm T.J.A."/>
            <person name="Ohyanagi H."/>
            <person name="Mineta K."/>
            <person name="Michell C.T."/>
            <person name="Saber N."/>
            <person name="Kharbatia N.M."/>
            <person name="Rupper R.R."/>
            <person name="Sharp A.R."/>
            <person name="Dally N."/>
            <person name="Boughton B.A."/>
            <person name="Woo Y.H."/>
            <person name="Gao G."/>
            <person name="Schijlen E.G.W.M."/>
            <person name="Guo X."/>
            <person name="Momin A.A."/>
            <person name="Negrao S."/>
            <person name="Al-Babili S."/>
            <person name="Gehring C."/>
            <person name="Roessner U."/>
            <person name="Jung C."/>
            <person name="Murphy K."/>
            <person name="Arold S.T."/>
            <person name="Gojobori T."/>
            <person name="van der Linden C.G."/>
            <person name="van Loo E.N."/>
            <person name="Jellen E.N."/>
            <person name="Maughan P.J."/>
            <person name="Tester M."/>
        </authorList>
    </citation>
    <scope>NUCLEOTIDE SEQUENCE [LARGE SCALE GENOMIC DNA]</scope>
    <source>
        <strain evidence="7">cv. PI 614886</strain>
    </source>
</reference>
<evidence type="ECO:0000256" key="1">
    <source>
        <dbReference type="ARBA" id="ARBA00004370"/>
    </source>
</evidence>
<evidence type="ECO:0000256" key="2">
    <source>
        <dbReference type="ARBA" id="ARBA00022729"/>
    </source>
</evidence>
<dbReference type="Gramene" id="AUR62033786-RA">
    <property type="protein sequence ID" value="AUR62033786-RA:cds"/>
    <property type="gene ID" value="AUR62033786"/>
</dbReference>
<dbReference type="PROSITE" id="PS50011">
    <property type="entry name" value="PROTEIN_KINASE_DOM"/>
    <property type="match status" value="1"/>
</dbReference>
<name>A0A803MR85_CHEQI</name>
<evidence type="ECO:0000256" key="4">
    <source>
        <dbReference type="ARBA" id="ARBA00023136"/>
    </source>
</evidence>
<keyword evidence="2" id="KW-0732">Signal</keyword>
<evidence type="ECO:0000313" key="8">
    <source>
        <dbReference type="Proteomes" id="UP000596660"/>
    </source>
</evidence>
<dbReference type="EnsemblPlants" id="AUR62033786-RA">
    <property type="protein sequence ID" value="AUR62033786-RA:cds"/>
    <property type="gene ID" value="AUR62033786"/>
</dbReference>
<dbReference type="GO" id="GO:0004672">
    <property type="term" value="F:protein kinase activity"/>
    <property type="evidence" value="ECO:0007669"/>
    <property type="project" value="InterPro"/>
</dbReference>
<organism evidence="7 8">
    <name type="scientific">Chenopodium quinoa</name>
    <name type="common">Quinoa</name>
    <dbReference type="NCBI Taxonomy" id="63459"/>
    <lineage>
        <taxon>Eukaryota</taxon>
        <taxon>Viridiplantae</taxon>
        <taxon>Streptophyta</taxon>
        <taxon>Embryophyta</taxon>
        <taxon>Tracheophyta</taxon>
        <taxon>Spermatophyta</taxon>
        <taxon>Magnoliopsida</taxon>
        <taxon>eudicotyledons</taxon>
        <taxon>Gunneridae</taxon>
        <taxon>Pentapetalae</taxon>
        <taxon>Caryophyllales</taxon>
        <taxon>Chenopodiaceae</taxon>
        <taxon>Chenopodioideae</taxon>
        <taxon>Atripliceae</taxon>
        <taxon>Chenopodium</taxon>
    </lineage>
</organism>
<dbReference type="Pfam" id="PF00069">
    <property type="entry name" value="Pkinase"/>
    <property type="match status" value="1"/>
</dbReference>
<dbReference type="InterPro" id="IPR011009">
    <property type="entry name" value="Kinase-like_dom_sf"/>
</dbReference>
<sequence length="124" mass="13886">NYAIQMDWIRRLMVTLGFARGLQYLHELADPLIIYKDVKSNILLDECMTAKVADFGLFKLFGDTDQKVYVTTKVKGTMVDEAVDGMDRESIWGSVGSEFVCEKVCCSVEEVIGVEIDKFGESGT</sequence>
<evidence type="ECO:0000256" key="5">
    <source>
        <dbReference type="ARBA" id="ARBA00023180"/>
    </source>
</evidence>
<accession>A0A803MR85</accession>
<keyword evidence="3" id="KW-0677">Repeat</keyword>
<dbReference type="SUPFAM" id="SSF56112">
    <property type="entry name" value="Protein kinase-like (PK-like)"/>
    <property type="match status" value="1"/>
</dbReference>
<proteinExistence type="predicted"/>
<dbReference type="GO" id="GO:0016020">
    <property type="term" value="C:membrane"/>
    <property type="evidence" value="ECO:0007669"/>
    <property type="project" value="UniProtKB-SubCell"/>
</dbReference>
<dbReference type="InterPro" id="IPR000719">
    <property type="entry name" value="Prot_kinase_dom"/>
</dbReference>
<evidence type="ECO:0000313" key="7">
    <source>
        <dbReference type="EnsemblPlants" id="AUR62033786-RA:cds"/>
    </source>
</evidence>
<dbReference type="AlphaFoldDB" id="A0A803MR85"/>
<keyword evidence="4" id="KW-0472">Membrane</keyword>
<evidence type="ECO:0000256" key="3">
    <source>
        <dbReference type="ARBA" id="ARBA00022737"/>
    </source>
</evidence>
<dbReference type="PANTHER" id="PTHR45974:SF266">
    <property type="entry name" value="LEUCINE-RICH REPEAT RECEPTOR PROTEIN KINASE HPCA1"/>
    <property type="match status" value="1"/>
</dbReference>
<keyword evidence="5" id="KW-0325">Glycoprotein</keyword>
<dbReference type="Gene3D" id="1.10.510.10">
    <property type="entry name" value="Transferase(Phosphotransferase) domain 1"/>
    <property type="match status" value="1"/>
</dbReference>
<dbReference type="PANTHER" id="PTHR45974">
    <property type="entry name" value="RECEPTOR-LIKE PROTEIN 55"/>
    <property type="match status" value="1"/>
</dbReference>
<reference evidence="7" key="2">
    <citation type="submission" date="2021-03" db="UniProtKB">
        <authorList>
            <consortium name="EnsemblPlants"/>
        </authorList>
    </citation>
    <scope>IDENTIFICATION</scope>
</reference>
<evidence type="ECO:0000259" key="6">
    <source>
        <dbReference type="PROSITE" id="PS50011"/>
    </source>
</evidence>
<comment type="subcellular location">
    <subcellularLocation>
        <location evidence="1">Membrane</location>
    </subcellularLocation>
</comment>
<keyword evidence="8" id="KW-1185">Reference proteome</keyword>
<protein>
    <recommendedName>
        <fullName evidence="6">Protein kinase domain-containing protein</fullName>
    </recommendedName>
</protein>
<dbReference type="GO" id="GO:0005524">
    <property type="term" value="F:ATP binding"/>
    <property type="evidence" value="ECO:0007669"/>
    <property type="project" value="InterPro"/>
</dbReference>
<feature type="domain" description="Protein kinase" evidence="6">
    <location>
        <begin position="1"/>
        <end position="124"/>
    </location>
</feature>
<dbReference type="Proteomes" id="UP000596660">
    <property type="component" value="Unplaced"/>
</dbReference>